<dbReference type="EMBL" id="GAKP01013176">
    <property type="protein sequence ID" value="JAC45776.1"/>
    <property type="molecule type" value="Transcribed_RNA"/>
</dbReference>
<dbReference type="RefSeq" id="XP_049308501.1">
    <property type="nucleotide sequence ID" value="XM_049452544.1"/>
</dbReference>
<dbReference type="PANTHER" id="PTHR23254">
    <property type="entry name" value="EIF4G DOMAIN PROTEIN"/>
    <property type="match status" value="1"/>
</dbReference>
<name>A0A034VUL8_BACDO</name>
<feature type="region of interest" description="Disordered" evidence="4">
    <location>
        <begin position="1"/>
        <end position="41"/>
    </location>
</feature>
<protein>
    <submittedName>
        <fullName evidence="6 8">Polyadenylate-binding protein-interacting protein 1</fullName>
    </submittedName>
</protein>
<evidence type="ECO:0000313" key="8">
    <source>
        <dbReference type="RefSeq" id="XP_011201154.1"/>
    </source>
</evidence>
<dbReference type="EMBL" id="GAKP01013177">
    <property type="protein sequence ID" value="JAC45775.1"/>
    <property type="molecule type" value="Transcribed_RNA"/>
</dbReference>
<dbReference type="InterPro" id="IPR016024">
    <property type="entry name" value="ARM-type_fold"/>
</dbReference>
<evidence type="ECO:0000259" key="5">
    <source>
        <dbReference type="SMART" id="SM00543"/>
    </source>
</evidence>
<evidence type="ECO:0000313" key="9">
    <source>
        <dbReference type="RefSeq" id="XP_049308500.1"/>
    </source>
</evidence>
<feature type="domain" description="MIF4G" evidence="5">
    <location>
        <begin position="207"/>
        <end position="408"/>
    </location>
</feature>
<dbReference type="RefSeq" id="XP_011201154.1">
    <property type="nucleotide sequence ID" value="XM_011202852.3"/>
</dbReference>
<dbReference type="Proteomes" id="UP001652620">
    <property type="component" value="Chromosome 3"/>
</dbReference>
<dbReference type="KEGG" id="bdr:105224695"/>
<evidence type="ECO:0000256" key="1">
    <source>
        <dbReference type="ARBA" id="ARBA00004496"/>
    </source>
</evidence>
<evidence type="ECO:0000256" key="2">
    <source>
        <dbReference type="ARBA" id="ARBA00022490"/>
    </source>
</evidence>
<dbReference type="Gene3D" id="1.25.40.180">
    <property type="match status" value="1"/>
</dbReference>
<keyword evidence="3" id="KW-0810">Translation regulation</keyword>
<dbReference type="Pfam" id="PF02854">
    <property type="entry name" value="MIF4G"/>
    <property type="match status" value="1"/>
</dbReference>
<dbReference type="Pfam" id="PF07145">
    <property type="entry name" value="PAM2"/>
    <property type="match status" value="1"/>
</dbReference>
<feature type="compositionally biased region" description="Low complexity" evidence="4">
    <location>
        <begin position="186"/>
        <end position="199"/>
    </location>
</feature>
<dbReference type="PANTHER" id="PTHR23254:SF15">
    <property type="entry name" value="POLYADENYLATE-BINDING PROTEIN-INTERACTING PROTEIN 1"/>
    <property type="match status" value="1"/>
</dbReference>
<dbReference type="InterPro" id="IPR003890">
    <property type="entry name" value="MIF4G-like_typ-3"/>
</dbReference>
<feature type="compositionally biased region" description="Acidic residues" evidence="4">
    <location>
        <begin position="471"/>
        <end position="492"/>
    </location>
</feature>
<proteinExistence type="predicted"/>
<dbReference type="GeneID" id="105224695"/>
<keyword evidence="2" id="KW-0963">Cytoplasm</keyword>
<dbReference type="RefSeq" id="XP_049308500.1">
    <property type="nucleotide sequence ID" value="XM_049452543.1"/>
</dbReference>
<accession>A0A034VUL8</accession>
<evidence type="ECO:0000313" key="10">
    <source>
        <dbReference type="RefSeq" id="XP_049308501.1"/>
    </source>
</evidence>
<dbReference type="SUPFAM" id="SSF48371">
    <property type="entry name" value="ARM repeat"/>
    <property type="match status" value="1"/>
</dbReference>
<dbReference type="GO" id="GO:0006446">
    <property type="term" value="P:regulation of translational initiation"/>
    <property type="evidence" value="ECO:0007669"/>
    <property type="project" value="TreeGrafter"/>
</dbReference>
<comment type="subcellular location">
    <subcellularLocation>
        <location evidence="1">Cytoplasm</location>
    </subcellularLocation>
</comment>
<evidence type="ECO:0000256" key="4">
    <source>
        <dbReference type="SAM" id="MobiDB-lite"/>
    </source>
</evidence>
<dbReference type="SMART" id="SM00543">
    <property type="entry name" value="MIF4G"/>
    <property type="match status" value="1"/>
</dbReference>
<sequence length="507" mass="56862">MDITPGRAPFTEDEDYTPLRKPKSATNTPTHGASSLNANNANAYARTVSPSKLSPYAKEFVPRFGGSGSNSAAGAQERLERHQQQYNQQTYQQYHQQSTRPQRYSNGYQQNNHHNHNQQQYGHQITSLTASVQERLKIGNASGSSGNKNTANNYYSQNQSHQHPRHNKHHNQHHGGQGRYQRHNHSGATNSNAGNGTSSSDVETIALDYLRTVIQCLNQNPGQFDTTATRFLTIFEGMENNQYVLSNAMEDIFNESIQNPNFRYMGAKLYNLLHMLNLKKDSLFHTLLKCKLDYHQQEVMQYMKTNQQQKVRETALFLAELYMQLRGDDTRIHLIAENIVYSLKQLLSKESSDNIRCICLTLKLAGYDLTADCPNEMREIIEILQAVNQRSQGKYPLAANVIALQKNNWGRKLNSPTAEVEAAAAAASKAPEPLRMSDEPIFYGPDGRELTAEETDFLSDGAAAVPGSGSTDEDGEGGDLDIDLDPEMDEETEKAYKEFCKQNNAST</sequence>
<gene>
    <name evidence="6" type="primary">PAIP1</name>
    <name evidence="8 9 10" type="synonym">LOC105224695</name>
</gene>
<dbReference type="AlphaFoldDB" id="A0A034VUL8"/>
<reference evidence="8" key="2">
    <citation type="submission" date="2025-04" db="UniProtKB">
        <authorList>
            <consortium name="RefSeq"/>
        </authorList>
    </citation>
    <scope>IDENTIFICATION</scope>
    <source>
        <strain evidence="8">Punador</strain>
        <tissue evidence="9 10">Adult</tissue>
    </source>
</reference>
<dbReference type="EMBL" id="GAKP01013175">
    <property type="protein sequence ID" value="JAC45777.1"/>
    <property type="molecule type" value="Transcribed_RNA"/>
</dbReference>
<dbReference type="InterPro" id="IPR009818">
    <property type="entry name" value="PAM2_motif"/>
</dbReference>
<organism evidence="6">
    <name type="scientific">Bactrocera dorsalis</name>
    <name type="common">Oriental fruit fly</name>
    <name type="synonym">Dacus dorsalis</name>
    <dbReference type="NCBI Taxonomy" id="27457"/>
    <lineage>
        <taxon>Eukaryota</taxon>
        <taxon>Metazoa</taxon>
        <taxon>Ecdysozoa</taxon>
        <taxon>Arthropoda</taxon>
        <taxon>Hexapoda</taxon>
        <taxon>Insecta</taxon>
        <taxon>Pterygota</taxon>
        <taxon>Neoptera</taxon>
        <taxon>Endopterygota</taxon>
        <taxon>Diptera</taxon>
        <taxon>Brachycera</taxon>
        <taxon>Muscomorpha</taxon>
        <taxon>Tephritoidea</taxon>
        <taxon>Tephritidae</taxon>
        <taxon>Bactrocera</taxon>
        <taxon>Bactrocera</taxon>
    </lineage>
</organism>
<feature type="compositionally biased region" description="Low complexity" evidence="4">
    <location>
        <begin position="106"/>
        <end position="123"/>
    </location>
</feature>
<feature type="compositionally biased region" description="Polar residues" evidence="4">
    <location>
        <begin position="24"/>
        <end position="36"/>
    </location>
</feature>
<feature type="compositionally biased region" description="Low complexity" evidence="4">
    <location>
        <begin position="84"/>
        <end position="97"/>
    </location>
</feature>
<evidence type="ECO:0000313" key="6">
    <source>
        <dbReference type="EMBL" id="JAC45777.1"/>
    </source>
</evidence>
<dbReference type="CTD" id="10605"/>
<dbReference type="OMA" id="QQPRYMN"/>
<feature type="region of interest" description="Disordered" evidence="4">
    <location>
        <begin position="64"/>
        <end position="123"/>
    </location>
</feature>
<dbReference type="GO" id="GO:0003723">
    <property type="term" value="F:RNA binding"/>
    <property type="evidence" value="ECO:0007669"/>
    <property type="project" value="InterPro"/>
</dbReference>
<feature type="compositionally biased region" description="Basic residues" evidence="4">
    <location>
        <begin position="162"/>
        <end position="173"/>
    </location>
</feature>
<dbReference type="OrthoDB" id="8171816at2759"/>
<reference evidence="6" key="1">
    <citation type="journal article" date="2014" name="BMC Genomics">
        <title>Characterizing the developmental transcriptome of the oriental fruit fly, Bactrocera dorsalis (Diptera: Tephritidae) through comparative genomic analysis with Drosophila melanogaster utilizing modENCODE datasets.</title>
        <authorList>
            <person name="Geib S.M."/>
            <person name="Calla B."/>
            <person name="Hall B."/>
            <person name="Hou S."/>
            <person name="Manoukis N.C."/>
        </authorList>
    </citation>
    <scope>NUCLEOTIDE SEQUENCE</scope>
    <source>
        <strain evidence="6">Punador</strain>
    </source>
</reference>
<feature type="region of interest" description="Disordered" evidence="4">
    <location>
        <begin position="139"/>
        <end position="199"/>
    </location>
</feature>
<dbReference type="InterPro" id="IPR051367">
    <property type="entry name" value="mRNA_TranslReg/HistoneTransl"/>
</dbReference>
<feature type="compositionally biased region" description="Polar residues" evidence="4">
    <location>
        <begin position="141"/>
        <end position="160"/>
    </location>
</feature>
<evidence type="ECO:0000313" key="7">
    <source>
        <dbReference type="Proteomes" id="UP001652620"/>
    </source>
</evidence>
<keyword evidence="7" id="KW-1185">Reference proteome</keyword>
<dbReference type="GO" id="GO:0008494">
    <property type="term" value="F:translation activator activity"/>
    <property type="evidence" value="ECO:0007669"/>
    <property type="project" value="TreeGrafter"/>
</dbReference>
<evidence type="ECO:0000256" key="3">
    <source>
        <dbReference type="ARBA" id="ARBA00022845"/>
    </source>
</evidence>
<feature type="region of interest" description="Disordered" evidence="4">
    <location>
        <begin position="446"/>
        <end position="494"/>
    </location>
</feature>
<dbReference type="GO" id="GO:0005737">
    <property type="term" value="C:cytoplasm"/>
    <property type="evidence" value="ECO:0007669"/>
    <property type="project" value="UniProtKB-SubCell"/>
</dbReference>